<dbReference type="EMBL" id="CAJPWZ010003275">
    <property type="protein sequence ID" value="CAG2255560.1"/>
    <property type="molecule type" value="Genomic_DNA"/>
</dbReference>
<dbReference type="Proteomes" id="UP000683360">
    <property type="component" value="Unassembled WGS sequence"/>
</dbReference>
<proteinExistence type="predicted"/>
<accession>A0A8S3VNZ0</accession>
<gene>
    <name evidence="2" type="ORF">MEDL_66965</name>
</gene>
<organism evidence="2 3">
    <name type="scientific">Mytilus edulis</name>
    <name type="common">Blue mussel</name>
    <dbReference type="NCBI Taxonomy" id="6550"/>
    <lineage>
        <taxon>Eukaryota</taxon>
        <taxon>Metazoa</taxon>
        <taxon>Spiralia</taxon>
        <taxon>Lophotrochozoa</taxon>
        <taxon>Mollusca</taxon>
        <taxon>Bivalvia</taxon>
        <taxon>Autobranchia</taxon>
        <taxon>Pteriomorphia</taxon>
        <taxon>Mytilida</taxon>
        <taxon>Mytiloidea</taxon>
        <taxon>Mytilidae</taxon>
        <taxon>Mytilinae</taxon>
        <taxon>Mytilus</taxon>
    </lineage>
</organism>
<evidence type="ECO:0000313" key="2">
    <source>
        <dbReference type="EMBL" id="CAG2255560.1"/>
    </source>
</evidence>
<dbReference type="AlphaFoldDB" id="A0A8S3VNZ0"/>
<name>A0A8S3VNZ0_MYTED</name>
<keyword evidence="3" id="KW-1185">Reference proteome</keyword>
<comment type="caution">
    <text evidence="2">The sequence shown here is derived from an EMBL/GenBank/DDBJ whole genome shotgun (WGS) entry which is preliminary data.</text>
</comment>
<reference evidence="2" key="1">
    <citation type="submission" date="2021-03" db="EMBL/GenBank/DDBJ databases">
        <authorList>
            <person name="Bekaert M."/>
        </authorList>
    </citation>
    <scope>NUCLEOTIDE SEQUENCE</scope>
</reference>
<feature type="compositionally biased region" description="Basic and acidic residues" evidence="1">
    <location>
        <begin position="62"/>
        <end position="82"/>
    </location>
</feature>
<evidence type="ECO:0000256" key="1">
    <source>
        <dbReference type="SAM" id="MobiDB-lite"/>
    </source>
</evidence>
<feature type="compositionally biased region" description="Polar residues" evidence="1">
    <location>
        <begin position="46"/>
        <end position="61"/>
    </location>
</feature>
<protein>
    <submittedName>
        <fullName evidence="2">Uncharacterized protein</fullName>
    </submittedName>
</protein>
<feature type="region of interest" description="Disordered" evidence="1">
    <location>
        <begin position="46"/>
        <end position="82"/>
    </location>
</feature>
<evidence type="ECO:0000313" key="3">
    <source>
        <dbReference type="Proteomes" id="UP000683360"/>
    </source>
</evidence>
<sequence>MLESVSEKSNLKKPSNIARRDFHIDTCLTDCIHHLKNVTQQNHSTYYGSQNSQTENHTACTTDHEETLTASHKHGDNTRRKDKTRRSVIDDFFRVLLRKCRQSKGKLFSVKICLPLRVKSIAQKTVQTLKSLRDDECFNFVLGKCTLRNPDGSQLRNQFSQGREECLLDLKLGRRLQSFILLLKISTSVKVLSSC</sequence>